<evidence type="ECO:0000256" key="4">
    <source>
        <dbReference type="ARBA" id="ARBA00022630"/>
    </source>
</evidence>
<accession>A0ABQ5YFU3</accession>
<dbReference type="PANTHER" id="PTHR42802">
    <property type="entry name" value="MONOOXYGENASE"/>
    <property type="match status" value="1"/>
</dbReference>
<evidence type="ECO:0000256" key="5">
    <source>
        <dbReference type="ARBA" id="ARBA00022827"/>
    </source>
</evidence>
<evidence type="ECO:0000256" key="6">
    <source>
        <dbReference type="ARBA" id="ARBA00022857"/>
    </source>
</evidence>
<evidence type="ECO:0000256" key="2">
    <source>
        <dbReference type="ARBA" id="ARBA00004924"/>
    </source>
</evidence>
<name>A0ABQ5YFU3_9NEIS</name>
<evidence type="ECO:0000313" key="9">
    <source>
        <dbReference type="Proteomes" id="UP001156706"/>
    </source>
</evidence>
<comment type="cofactor">
    <cofactor evidence="1">
        <name>FAD</name>
        <dbReference type="ChEBI" id="CHEBI:57692"/>
    </cofactor>
</comment>
<dbReference type="InterPro" id="IPR036188">
    <property type="entry name" value="FAD/NAD-bd_sf"/>
</dbReference>
<keyword evidence="5" id="KW-0274">FAD</keyword>
<keyword evidence="6" id="KW-0521">NADP</keyword>
<comment type="pathway">
    <text evidence="2">Siderophore biosynthesis.</text>
</comment>
<keyword evidence="9" id="KW-1185">Reference proteome</keyword>
<comment type="similarity">
    <text evidence="3">Belongs to the lysine N(6)-hydroxylase/L-ornithine N(5)-oxygenase family.</text>
</comment>
<keyword evidence="7" id="KW-0560">Oxidoreductase</keyword>
<reference evidence="9" key="1">
    <citation type="journal article" date="2019" name="Int. J. Syst. Evol. Microbiol.">
        <title>The Global Catalogue of Microorganisms (GCM) 10K type strain sequencing project: providing services to taxonomists for standard genome sequencing and annotation.</title>
        <authorList>
            <consortium name="The Broad Institute Genomics Platform"/>
            <consortium name="The Broad Institute Genome Sequencing Center for Infectious Disease"/>
            <person name="Wu L."/>
            <person name="Ma J."/>
        </authorList>
    </citation>
    <scope>NUCLEOTIDE SEQUENCE [LARGE SCALE GENOMIC DNA]</scope>
    <source>
        <strain evidence="9">NBRC 110044</strain>
    </source>
</reference>
<dbReference type="SUPFAM" id="SSF51905">
    <property type="entry name" value="FAD/NAD(P)-binding domain"/>
    <property type="match status" value="2"/>
</dbReference>
<evidence type="ECO:0000256" key="1">
    <source>
        <dbReference type="ARBA" id="ARBA00001974"/>
    </source>
</evidence>
<organism evidence="8 9">
    <name type="scientific">Chitinimonas prasina</name>
    <dbReference type="NCBI Taxonomy" id="1434937"/>
    <lineage>
        <taxon>Bacteria</taxon>
        <taxon>Pseudomonadati</taxon>
        <taxon>Pseudomonadota</taxon>
        <taxon>Betaproteobacteria</taxon>
        <taxon>Neisseriales</taxon>
        <taxon>Chitinibacteraceae</taxon>
        <taxon>Chitinimonas</taxon>
    </lineage>
</organism>
<evidence type="ECO:0000256" key="7">
    <source>
        <dbReference type="ARBA" id="ARBA00023002"/>
    </source>
</evidence>
<dbReference type="Proteomes" id="UP001156706">
    <property type="component" value="Unassembled WGS sequence"/>
</dbReference>
<protein>
    <submittedName>
        <fullName evidence="8">Lysine 6-monooxygenase</fullName>
    </submittedName>
</protein>
<dbReference type="PRINTS" id="PR00368">
    <property type="entry name" value="FADPNR"/>
</dbReference>
<keyword evidence="4" id="KW-0285">Flavoprotein</keyword>
<proteinExistence type="inferred from homology"/>
<gene>
    <name evidence="8" type="primary">iucD</name>
    <name evidence="8" type="ORF">GCM10007907_10100</name>
</gene>
<dbReference type="Gene3D" id="3.50.50.60">
    <property type="entry name" value="FAD/NAD(P)-binding domain"/>
    <property type="match status" value="1"/>
</dbReference>
<dbReference type="InterPro" id="IPR025700">
    <property type="entry name" value="Lys/Orn_oxygenase"/>
</dbReference>
<dbReference type="PANTHER" id="PTHR42802:SF1">
    <property type="entry name" value="L-ORNITHINE N(5)-MONOOXYGENASE"/>
    <property type="match status" value="1"/>
</dbReference>
<comment type="caution">
    <text evidence="8">The sequence shown here is derived from an EMBL/GenBank/DDBJ whole genome shotgun (WGS) entry which is preliminary data.</text>
</comment>
<evidence type="ECO:0000256" key="3">
    <source>
        <dbReference type="ARBA" id="ARBA00007588"/>
    </source>
</evidence>
<dbReference type="EMBL" id="BSOG01000001">
    <property type="protein sequence ID" value="GLR12220.1"/>
    <property type="molecule type" value="Genomic_DNA"/>
</dbReference>
<sequence length="435" mass="48475">MTVQLDIAGIGAGPFNLSVAALLAPIQTMRSRFFDKREHFDWHPGMMLDDAKLQTSFLKDLVTAADPTSAYSFLAYLVAHRRFYRFINAEFSHVQRREFADYLKWVAGKLPNLQLNHEVREVQFGENGFTLRFDQGEARARHLVVATGTTPRIPEWARPHDHPQCLHTHRYLARVPGVDGQRVVVVGGGQSGAEVVLDLMSGKRGKPASITWLSRRQTLEALDETPFSNEFFTPYYVDAFHRLPMARKPAIVDRQKLTSDGISPDTLKQLYQALYTNGFLTGDSQCLQILPHRDVKAMEAASGGGWTLTAHNGFDGQYDKVDADVVVLATGYLTKVPDCLAPLQDRLDLDPEGRFLLQRDFSVDWAGPSQHRIYVQNGGRYSHGIADPQLSLAAWRGATIVNSILGEERYATADAPLPIAWATPDQAEACLEEAA</sequence>
<dbReference type="RefSeq" id="WP_284195351.1">
    <property type="nucleotide sequence ID" value="NZ_BSOG01000001.1"/>
</dbReference>
<dbReference type="Pfam" id="PF13434">
    <property type="entry name" value="Lys_Orn_oxgnase"/>
    <property type="match status" value="1"/>
</dbReference>
<evidence type="ECO:0000313" key="8">
    <source>
        <dbReference type="EMBL" id="GLR12220.1"/>
    </source>
</evidence>